<dbReference type="InterPro" id="IPR025322">
    <property type="entry name" value="PADRE_dom"/>
</dbReference>
<proteinExistence type="predicted"/>
<reference evidence="2" key="1">
    <citation type="submission" date="2013-09" db="EMBL/GenBank/DDBJ databases">
        <title>Corchorus olitorius genome sequencing.</title>
        <authorList>
            <person name="Alam M."/>
            <person name="Haque M.S."/>
            <person name="Islam M.S."/>
            <person name="Emdad E.M."/>
            <person name="Islam M.M."/>
            <person name="Ahmed B."/>
            <person name="Halim A."/>
            <person name="Hossen Q.M.M."/>
            <person name="Hossain M.Z."/>
            <person name="Ahmed R."/>
            <person name="Khan M.M."/>
            <person name="Islam R."/>
            <person name="Rashid M.M."/>
            <person name="Khan S.A."/>
            <person name="Rahman M.S."/>
            <person name="Alam M."/>
            <person name="Yahiya A.S."/>
            <person name="Khan M.S."/>
            <person name="Azam M.S."/>
            <person name="Haque T."/>
            <person name="Lashkar M.Z.H."/>
            <person name="Akhand A.I."/>
            <person name="Morshed G."/>
            <person name="Roy S."/>
            <person name="Uddin K.S."/>
            <person name="Rabeya T."/>
            <person name="Hossain A.S."/>
            <person name="Chowdhury A."/>
            <person name="Snigdha A.R."/>
            <person name="Mortoza M.S."/>
            <person name="Matin S.A."/>
            <person name="Hoque S.M.E."/>
            <person name="Islam M.K."/>
            <person name="Roy D.K."/>
            <person name="Haider R."/>
            <person name="Moosa M.M."/>
            <person name="Elias S.M."/>
            <person name="Hasan A.M."/>
            <person name="Jahan S."/>
            <person name="Shafiuddin M."/>
            <person name="Mahmood N."/>
            <person name="Shommy N.S."/>
        </authorList>
    </citation>
    <scope>NUCLEOTIDE SEQUENCE [LARGE SCALE GENOMIC DNA]</scope>
    <source>
        <strain evidence="2">cv. O-4</strain>
    </source>
</reference>
<accession>A0A1R3JBH1</accession>
<keyword evidence="2" id="KW-1185">Reference proteome</keyword>
<dbReference type="Pfam" id="PF14009">
    <property type="entry name" value="PADRE"/>
    <property type="match status" value="1"/>
</dbReference>
<evidence type="ECO:0000313" key="1">
    <source>
        <dbReference type="EMBL" id="OMO92188.1"/>
    </source>
</evidence>
<evidence type="ECO:0000313" key="2">
    <source>
        <dbReference type="Proteomes" id="UP000187203"/>
    </source>
</evidence>
<dbReference type="OrthoDB" id="1919386at2759"/>
<dbReference type="EMBL" id="AWUE01016384">
    <property type="protein sequence ID" value="OMO92188.1"/>
    <property type="molecule type" value="Genomic_DNA"/>
</dbReference>
<dbReference type="PANTHER" id="PTHR33052">
    <property type="entry name" value="DUF4228 DOMAIN PROTEIN-RELATED"/>
    <property type="match status" value="1"/>
</dbReference>
<protein>
    <submittedName>
        <fullName evidence="1">Uncharacterized protein</fullName>
    </submittedName>
</protein>
<dbReference type="STRING" id="93759.A0A1R3JBH1"/>
<sequence length="167" mass="18254">MGNCASSHYTTKSGNLPPTTKIIHPDGMLQEFRQPIKASLVLSQNPNTFLCNSELMYVNSLLPQVPEDEELQLDQIYFLMPCSKSQAQLSLQELCSLAIKASSALSHLDKIYSSQKFLRFSDENGAAAAGFKNIVGTQGCCKVPIGFNNMIVGINSPTRSGNSKFVF</sequence>
<comment type="caution">
    <text evidence="1">The sequence shown here is derived from an EMBL/GenBank/DDBJ whole genome shotgun (WGS) entry which is preliminary data.</text>
</comment>
<name>A0A1R3JBH1_9ROSI</name>
<organism evidence="1 2">
    <name type="scientific">Corchorus olitorius</name>
    <dbReference type="NCBI Taxonomy" id="93759"/>
    <lineage>
        <taxon>Eukaryota</taxon>
        <taxon>Viridiplantae</taxon>
        <taxon>Streptophyta</taxon>
        <taxon>Embryophyta</taxon>
        <taxon>Tracheophyta</taxon>
        <taxon>Spermatophyta</taxon>
        <taxon>Magnoliopsida</taxon>
        <taxon>eudicotyledons</taxon>
        <taxon>Gunneridae</taxon>
        <taxon>Pentapetalae</taxon>
        <taxon>rosids</taxon>
        <taxon>malvids</taxon>
        <taxon>Malvales</taxon>
        <taxon>Malvaceae</taxon>
        <taxon>Grewioideae</taxon>
        <taxon>Apeibeae</taxon>
        <taxon>Corchorus</taxon>
    </lineage>
</organism>
<gene>
    <name evidence="1" type="ORF">COLO4_17794</name>
</gene>
<dbReference type="Proteomes" id="UP000187203">
    <property type="component" value="Unassembled WGS sequence"/>
</dbReference>
<dbReference type="AlphaFoldDB" id="A0A1R3JBH1"/>